<evidence type="ECO:0000313" key="2">
    <source>
        <dbReference type="Proteomes" id="UP000318483"/>
    </source>
</evidence>
<accession>A0A5B8IUB9</accession>
<dbReference type="InterPro" id="IPR052922">
    <property type="entry name" value="Cytidylate_Kinase-2"/>
</dbReference>
<dbReference type="PANTHER" id="PTHR37816">
    <property type="entry name" value="YALI0E33011P"/>
    <property type="match status" value="1"/>
</dbReference>
<dbReference type="RefSeq" id="WP_146365089.1">
    <property type="nucleotide sequence ID" value="NZ_CP042261.1"/>
</dbReference>
<dbReference type="InterPro" id="IPR027417">
    <property type="entry name" value="P-loop_NTPase"/>
</dbReference>
<dbReference type="OrthoDB" id="7210594at2"/>
<evidence type="ECO:0000313" key="1">
    <source>
        <dbReference type="EMBL" id="QDY69712.1"/>
    </source>
</evidence>
<dbReference type="AlphaFoldDB" id="A0A5B8IUB9"/>
<dbReference type="SUPFAM" id="SSF52540">
    <property type="entry name" value="P-loop containing nucleoside triphosphate hydrolases"/>
    <property type="match status" value="1"/>
</dbReference>
<proteinExistence type="predicted"/>
<name>A0A5B8IUB9_9RHOB</name>
<keyword evidence="2" id="KW-1185">Reference proteome</keyword>
<dbReference type="PANTHER" id="PTHR37816:SF1">
    <property type="entry name" value="TOXIN"/>
    <property type="match status" value="1"/>
</dbReference>
<protein>
    <submittedName>
        <fullName evidence="1">AAA family ATPase</fullName>
    </submittedName>
</protein>
<dbReference type="Proteomes" id="UP000318483">
    <property type="component" value="Chromosome"/>
</dbReference>
<sequence length="179" mass="20067">MRPLSSLGNRIVVLGPSNAGKSTLAVAIANKLDMPVVHLDRLHHLPNTDWQPRPEADFVALHDAAIRQESWVMDGNYSRLMPDRFARATGVILITSNRWLRVSRYLKRTLVNQSTRAGHLEGAQESLKWAMVHWILIARAASAAKYAGMIEASGLPSVQCHTAKELMSLYRKWDLPPPR</sequence>
<dbReference type="Gene3D" id="3.40.50.300">
    <property type="entry name" value="P-loop containing nucleotide triphosphate hydrolases"/>
    <property type="match status" value="1"/>
</dbReference>
<reference evidence="1 2" key="1">
    <citation type="submission" date="2019-07" db="EMBL/GenBank/DDBJ databases">
        <title>Litoreibacter alkalisoli sp. nov., isolated from saline-alkaline soil.</title>
        <authorList>
            <person name="Wang S."/>
            <person name="Xu L."/>
            <person name="Xing Y.-T."/>
            <person name="Sun J.-Q."/>
        </authorList>
    </citation>
    <scope>NUCLEOTIDE SEQUENCE [LARGE SCALE GENOMIC DNA]</scope>
    <source>
        <strain evidence="1 2">LN3S51</strain>
    </source>
</reference>
<dbReference type="KEGG" id="lit:FPZ52_08815"/>
<dbReference type="EMBL" id="CP042261">
    <property type="protein sequence ID" value="QDY69712.1"/>
    <property type="molecule type" value="Genomic_DNA"/>
</dbReference>
<gene>
    <name evidence="1" type="ORF">FPZ52_08815</name>
</gene>
<organism evidence="1 2">
    <name type="scientific">Qingshengfaniella alkalisoli</name>
    <dbReference type="NCBI Taxonomy" id="2599296"/>
    <lineage>
        <taxon>Bacteria</taxon>
        <taxon>Pseudomonadati</taxon>
        <taxon>Pseudomonadota</taxon>
        <taxon>Alphaproteobacteria</taxon>
        <taxon>Rhodobacterales</taxon>
        <taxon>Paracoccaceae</taxon>
        <taxon>Qingshengfaniella</taxon>
    </lineage>
</organism>